<reference evidence="1" key="1">
    <citation type="journal article" date="2023" name="Plant J.">
        <title>The genome of the king protea, Protea cynaroides.</title>
        <authorList>
            <person name="Chang J."/>
            <person name="Duong T.A."/>
            <person name="Schoeman C."/>
            <person name="Ma X."/>
            <person name="Roodt D."/>
            <person name="Barker N."/>
            <person name="Li Z."/>
            <person name="Van de Peer Y."/>
            <person name="Mizrachi E."/>
        </authorList>
    </citation>
    <scope>NUCLEOTIDE SEQUENCE</scope>
    <source>
        <tissue evidence="1">Young leaves</tissue>
    </source>
</reference>
<evidence type="ECO:0000313" key="1">
    <source>
        <dbReference type="EMBL" id="KAJ4957278.1"/>
    </source>
</evidence>
<proteinExistence type="predicted"/>
<keyword evidence="2" id="KW-1185">Reference proteome</keyword>
<dbReference type="Proteomes" id="UP001141806">
    <property type="component" value="Unassembled WGS sequence"/>
</dbReference>
<accession>A0A9Q0H2V9</accession>
<comment type="caution">
    <text evidence="1">The sequence shown here is derived from an EMBL/GenBank/DDBJ whole genome shotgun (WGS) entry which is preliminary data.</text>
</comment>
<gene>
    <name evidence="1" type="ORF">NE237_014061</name>
</gene>
<sequence length="99" mass="11257">MGFDHIAAEVSLKFLGGGGAACSHSVFFDPDGSRKRQHRAACEWIVEILRHSDRCEWVGEILGIRALSERTEEIVRTRVLKLSTIEERIWKCLVFCKTP</sequence>
<name>A0A9Q0H2V9_9MAGN</name>
<protein>
    <submittedName>
        <fullName evidence="1">Uncharacterized protein</fullName>
    </submittedName>
</protein>
<evidence type="ECO:0000313" key="2">
    <source>
        <dbReference type="Proteomes" id="UP001141806"/>
    </source>
</evidence>
<dbReference type="EMBL" id="JAMYWD010000011">
    <property type="protein sequence ID" value="KAJ4957278.1"/>
    <property type="molecule type" value="Genomic_DNA"/>
</dbReference>
<organism evidence="1 2">
    <name type="scientific">Protea cynaroides</name>
    <dbReference type="NCBI Taxonomy" id="273540"/>
    <lineage>
        <taxon>Eukaryota</taxon>
        <taxon>Viridiplantae</taxon>
        <taxon>Streptophyta</taxon>
        <taxon>Embryophyta</taxon>
        <taxon>Tracheophyta</taxon>
        <taxon>Spermatophyta</taxon>
        <taxon>Magnoliopsida</taxon>
        <taxon>Proteales</taxon>
        <taxon>Proteaceae</taxon>
        <taxon>Protea</taxon>
    </lineage>
</organism>
<dbReference type="AlphaFoldDB" id="A0A9Q0H2V9"/>